<evidence type="ECO:0000313" key="2">
    <source>
        <dbReference type="Proteomes" id="UP000006671"/>
    </source>
</evidence>
<dbReference type="InParanoid" id="D2V0F7"/>
<dbReference type="GO" id="GO:0006401">
    <property type="term" value="P:RNA catabolic process"/>
    <property type="evidence" value="ECO:0007669"/>
    <property type="project" value="InterPro"/>
</dbReference>
<dbReference type="OMA" id="WTLDQDP"/>
<dbReference type="GO" id="GO:0032299">
    <property type="term" value="C:ribonuclease H2 complex"/>
    <property type="evidence" value="ECO:0007669"/>
    <property type="project" value="InterPro"/>
</dbReference>
<dbReference type="PANTHER" id="PTHR47063:SF1">
    <property type="entry name" value="RIBONUCLEASE H2 SUBUNIT C"/>
    <property type="match status" value="1"/>
</dbReference>
<proteinExistence type="predicted"/>
<dbReference type="AlphaFoldDB" id="D2V0F7"/>
<dbReference type="CDD" id="cd09271">
    <property type="entry name" value="RNase_H2-C"/>
    <property type="match status" value="1"/>
</dbReference>
<dbReference type="KEGG" id="ngr:NAEGRDRAFT_62279"/>
<dbReference type="Gene3D" id="2.40.128.680">
    <property type="match status" value="1"/>
</dbReference>
<evidence type="ECO:0000313" key="1">
    <source>
        <dbReference type="EMBL" id="EFC49711.1"/>
    </source>
</evidence>
<gene>
    <name evidence="1" type="ORF">NAEGRDRAFT_62279</name>
</gene>
<dbReference type="PANTHER" id="PTHR47063">
    <property type="entry name" value="RIBONUCLEASE H2 SUBUNIT C"/>
    <property type="match status" value="1"/>
</dbReference>
<dbReference type="OrthoDB" id="6222486at2759"/>
<protein>
    <submittedName>
        <fullName evidence="1">Predicted protein</fullName>
    </submittedName>
</protein>
<dbReference type="VEuPathDB" id="AmoebaDB:NAEGRDRAFT_62279"/>
<organism evidence="2">
    <name type="scientific">Naegleria gruberi</name>
    <name type="common">Amoeba</name>
    <dbReference type="NCBI Taxonomy" id="5762"/>
    <lineage>
        <taxon>Eukaryota</taxon>
        <taxon>Discoba</taxon>
        <taxon>Heterolobosea</taxon>
        <taxon>Tetramitia</taxon>
        <taxon>Eutetramitia</taxon>
        <taxon>Vahlkampfiidae</taxon>
        <taxon>Naegleria</taxon>
    </lineage>
</organism>
<dbReference type="RefSeq" id="XP_002682455.1">
    <property type="nucleotide sequence ID" value="XM_002682409.1"/>
</dbReference>
<dbReference type="FunCoup" id="D2V0F7">
    <property type="interactions" value="26"/>
</dbReference>
<dbReference type="Pfam" id="PF08615">
    <property type="entry name" value="RNase_H2_suC"/>
    <property type="match status" value="1"/>
</dbReference>
<dbReference type="InterPro" id="IPR052863">
    <property type="entry name" value="RNase_H2_subunit_C"/>
</dbReference>
<dbReference type="InterPro" id="IPR013924">
    <property type="entry name" value="RNase_H2_suC"/>
</dbReference>
<dbReference type="Proteomes" id="UP000006671">
    <property type="component" value="Unassembled WGS sequence"/>
</dbReference>
<accession>D2V0F7</accession>
<dbReference type="EMBL" id="GG738847">
    <property type="protein sequence ID" value="EFC49711.1"/>
    <property type="molecule type" value="Genomic_DNA"/>
</dbReference>
<dbReference type="GeneID" id="8862780"/>
<name>D2V0F7_NAEGR</name>
<keyword evidence="2" id="KW-1185">Reference proteome</keyword>
<sequence>MISNNDVLEIKLLNSTDDSLKIHHLPCHIDHDGEAKVEEYFEPNIKPNSNDESILEGSFRGRPLQGKKIILSEQQETPLQVTGYIINEDKSCVHTFNDFTTWTLDQDPQYEQDIQAALDWIQFSSIIHKEIKM</sequence>
<reference evidence="1 2" key="1">
    <citation type="journal article" date="2010" name="Cell">
        <title>The genome of Naegleria gruberi illuminates early eukaryotic versatility.</title>
        <authorList>
            <person name="Fritz-Laylin L.K."/>
            <person name="Prochnik S.E."/>
            <person name="Ginger M.L."/>
            <person name="Dacks J.B."/>
            <person name="Carpenter M.L."/>
            <person name="Field M.C."/>
            <person name="Kuo A."/>
            <person name="Paredez A."/>
            <person name="Chapman J."/>
            <person name="Pham J."/>
            <person name="Shu S."/>
            <person name="Neupane R."/>
            <person name="Cipriano M."/>
            <person name="Mancuso J."/>
            <person name="Tu H."/>
            <person name="Salamov A."/>
            <person name="Lindquist E."/>
            <person name="Shapiro H."/>
            <person name="Lucas S."/>
            <person name="Grigoriev I.V."/>
            <person name="Cande W.Z."/>
            <person name="Fulton C."/>
            <person name="Rokhsar D.S."/>
            <person name="Dawson S.C."/>
        </authorList>
    </citation>
    <scope>NUCLEOTIDE SEQUENCE [LARGE SCALE GENOMIC DNA]</scope>
    <source>
        <strain evidence="1 2">NEG-M</strain>
    </source>
</reference>